<keyword evidence="3" id="KW-1185">Reference proteome</keyword>
<dbReference type="AlphaFoldDB" id="A0A6A1W0J4"/>
<protein>
    <submittedName>
        <fullName evidence="2">Phosphatidylcholine:diacylglycerol cholinephosphotransferase 2</fullName>
    </submittedName>
</protein>
<proteinExistence type="predicted"/>
<keyword evidence="2" id="KW-0808">Transferase</keyword>
<comment type="caution">
    <text evidence="2">The sequence shown here is derived from an EMBL/GenBank/DDBJ whole genome shotgun (WGS) entry which is preliminary data.</text>
</comment>
<accession>A0A6A1W0J4</accession>
<dbReference type="Proteomes" id="UP000516437">
    <property type="component" value="Chromosome 3"/>
</dbReference>
<gene>
    <name evidence="2" type="ORF">CJ030_MR3G026591</name>
</gene>
<dbReference type="EMBL" id="RXIC02000021">
    <property type="protein sequence ID" value="KAB1218711.1"/>
    <property type="molecule type" value="Genomic_DNA"/>
</dbReference>
<dbReference type="InterPro" id="IPR055311">
    <property type="entry name" value="PDCT1/2-like"/>
</dbReference>
<evidence type="ECO:0000313" key="3">
    <source>
        <dbReference type="Proteomes" id="UP000516437"/>
    </source>
</evidence>
<name>A0A6A1W0J4_9ROSI</name>
<dbReference type="GO" id="GO:0004142">
    <property type="term" value="F:diacylglycerol cholinephosphotransferase activity"/>
    <property type="evidence" value="ECO:0007669"/>
    <property type="project" value="TreeGrafter"/>
</dbReference>
<organism evidence="2 3">
    <name type="scientific">Morella rubra</name>
    <name type="common">Chinese bayberry</name>
    <dbReference type="NCBI Taxonomy" id="262757"/>
    <lineage>
        <taxon>Eukaryota</taxon>
        <taxon>Viridiplantae</taxon>
        <taxon>Streptophyta</taxon>
        <taxon>Embryophyta</taxon>
        <taxon>Tracheophyta</taxon>
        <taxon>Spermatophyta</taxon>
        <taxon>Magnoliopsida</taxon>
        <taxon>eudicotyledons</taxon>
        <taxon>Gunneridae</taxon>
        <taxon>Pentapetalae</taxon>
        <taxon>rosids</taxon>
        <taxon>fabids</taxon>
        <taxon>Fagales</taxon>
        <taxon>Myricaceae</taxon>
        <taxon>Morella</taxon>
    </lineage>
</organism>
<dbReference type="OrthoDB" id="1921278at2759"/>
<feature type="domain" description="AtPDCT1/2 transmembrane" evidence="1">
    <location>
        <begin position="90"/>
        <end position="120"/>
    </location>
</feature>
<dbReference type="InterPro" id="IPR056361">
    <property type="entry name" value="AtPDCT1_2_TM_dom"/>
</dbReference>
<evidence type="ECO:0000313" key="2">
    <source>
        <dbReference type="EMBL" id="KAB1218711.1"/>
    </source>
</evidence>
<dbReference type="PANTHER" id="PTHR34674">
    <property type="entry name" value="PHOSPHATIDYLCHOLINE:DIACYLGLYCEROL CHOLINEPHOSPHOTRANSFERASE 1-RELATED"/>
    <property type="match status" value="1"/>
</dbReference>
<dbReference type="PANTHER" id="PTHR34674:SF1">
    <property type="entry name" value="PHOSPHATIDYLCHOLINE:DIACYLGLYCEROL CHOLINEPHOSPHOTRANSFERASE 1-RELATED"/>
    <property type="match status" value="1"/>
</dbReference>
<reference evidence="2 3" key="1">
    <citation type="journal article" date="2019" name="Plant Biotechnol. J.">
        <title>The red bayberry genome and genetic basis of sex determination.</title>
        <authorList>
            <person name="Jia H.M."/>
            <person name="Jia H.J."/>
            <person name="Cai Q.L."/>
            <person name="Wang Y."/>
            <person name="Zhao H.B."/>
            <person name="Yang W.F."/>
            <person name="Wang G.Y."/>
            <person name="Li Y.H."/>
            <person name="Zhan D.L."/>
            <person name="Shen Y.T."/>
            <person name="Niu Q.F."/>
            <person name="Chang L."/>
            <person name="Qiu J."/>
            <person name="Zhao L."/>
            <person name="Xie H.B."/>
            <person name="Fu W.Y."/>
            <person name="Jin J."/>
            <person name="Li X.W."/>
            <person name="Jiao Y."/>
            <person name="Zhou C.C."/>
            <person name="Tu T."/>
            <person name="Chai C.Y."/>
            <person name="Gao J.L."/>
            <person name="Fan L.J."/>
            <person name="van de Weg E."/>
            <person name="Wang J.Y."/>
            <person name="Gao Z.S."/>
        </authorList>
    </citation>
    <scope>NUCLEOTIDE SEQUENCE [LARGE SCALE GENOMIC DNA]</scope>
    <source>
        <tissue evidence="2">Leaves</tissue>
    </source>
</reference>
<feature type="domain" description="AtPDCT1/2 transmembrane" evidence="1">
    <location>
        <begin position="216"/>
        <end position="301"/>
    </location>
</feature>
<sequence length="327" mass="35886">MKGTAVATLHAPPCTLTNRRRTSGKLVNSLGTRANEAKKDKRASFMSWTTEDVLRVAKIHWMPCLFGLGLLFFMAVEYTLRMVPPSSEPFDLGFVATRPLHRVLAARPELNTLLAALNTKTKLTVGHHELHCVMELDLVVSTMGGWPMGVCGYANNIYPMDVAYRGPPKGDNLNAIHVHLPGNSRLLHAASSASGSNNIIYSVLNSKSTLLRQECDRGFLGSGVDFPVGNVSFFLFFSGHVAGSVIASLDMRRMQRWELARTFDVLNVLQVVRLLGTRGHYTIDLAAGVGAGILFDSLAGKYEESKRESSDWGQNSLTKEAFFTLKS</sequence>
<evidence type="ECO:0000259" key="1">
    <source>
        <dbReference type="Pfam" id="PF24788"/>
    </source>
</evidence>
<dbReference type="Pfam" id="PF24788">
    <property type="entry name" value="AtPDCT1_2"/>
    <property type="match status" value="2"/>
</dbReference>